<keyword evidence="3" id="KW-0255">Endonuclease</keyword>
<geneLocation type="mitochondrion" evidence="3"/>
<gene>
    <name evidence="3" type="primary">orf353</name>
</gene>
<sequence>MCITKKQSAWADGSTIFRKGEQWFTSSSHQRLNVKHPFTHHINLSHWLVGFTDGDGCFSMNETKDGVWQFTFQISASLYNLRVLYFIKSVLQVGSVSYAGERMAQYRVRDRRYLKNSILPIFDGSSLFSVKAYDYEAFKQGLFIYEDPTLSYAEKSERLRALRAAALENKKKASPAWGRGERPTKSWVLGFTEAEGSFYITKKEKERYCHGFGLTQKTDEIILLFFREIFQIRAQVKWNSAGSTFWSLDTTNFRSIQNIEAFFKNTFKGVKSLEFRIWSRALKYRGQCETLKHTQDFLRRLRKSPFIGDEDRRSGGRSLCERPQDRRSAPMSVAHGGLECSSAPHEHCSWGRE</sequence>
<dbReference type="SUPFAM" id="SSF55608">
    <property type="entry name" value="Homing endonucleases"/>
    <property type="match status" value="2"/>
</dbReference>
<dbReference type="AlphaFoldDB" id="U5YEP9"/>
<dbReference type="Pfam" id="PF00961">
    <property type="entry name" value="LAGLIDADG_1"/>
    <property type="match status" value="2"/>
</dbReference>
<dbReference type="GO" id="GO:0004519">
    <property type="term" value="F:endonuclease activity"/>
    <property type="evidence" value="ECO:0007669"/>
    <property type="project" value="UniProtKB-KW"/>
</dbReference>
<feature type="domain" description="Homing endonuclease LAGLIDADG" evidence="2">
    <location>
        <begin position="189"/>
        <end position="280"/>
    </location>
</feature>
<keyword evidence="3" id="KW-0496">Mitochondrion</keyword>
<feature type="region of interest" description="Disordered" evidence="1">
    <location>
        <begin position="308"/>
        <end position="336"/>
    </location>
</feature>
<evidence type="ECO:0000259" key="2">
    <source>
        <dbReference type="Pfam" id="PF00961"/>
    </source>
</evidence>
<feature type="compositionally biased region" description="Basic and acidic residues" evidence="1">
    <location>
        <begin position="309"/>
        <end position="328"/>
    </location>
</feature>
<evidence type="ECO:0000313" key="3">
    <source>
        <dbReference type="EMBL" id="AGZ90187.1"/>
    </source>
</evidence>
<organism evidence="3">
    <name type="scientific">Monomastix sp. (strain OKE-1)</name>
    <dbReference type="NCBI Taxonomy" id="141716"/>
    <lineage>
        <taxon>Eukaryota</taxon>
        <taxon>Viridiplantae</taxon>
        <taxon>Chlorophyta</taxon>
        <taxon>Mamiellophyceae</taxon>
        <taxon>Monomastigales</taxon>
        <taxon>Monomastigaceae</taxon>
        <taxon>Monomastix</taxon>
    </lineage>
</organism>
<dbReference type="RefSeq" id="YP_008802534.1">
    <property type="nucleotide sequence ID" value="NC_022797.1"/>
</dbReference>
<feature type="domain" description="Homing endonuclease LAGLIDADG" evidence="2">
    <location>
        <begin position="48"/>
        <end position="140"/>
    </location>
</feature>
<dbReference type="GO" id="GO:0005739">
    <property type="term" value="C:mitochondrion"/>
    <property type="evidence" value="ECO:0007669"/>
    <property type="project" value="UniProtKB-ARBA"/>
</dbReference>
<dbReference type="Gene3D" id="3.10.28.10">
    <property type="entry name" value="Homing endonucleases"/>
    <property type="match status" value="2"/>
</dbReference>
<accession>U5YEP9</accession>
<dbReference type="InterPro" id="IPR027434">
    <property type="entry name" value="Homing_endonucl"/>
</dbReference>
<name>U5YEP9_MONSK</name>
<protein>
    <submittedName>
        <fullName evidence="3">Putative LAGLIDADG homing endonuclease</fullName>
    </submittedName>
</protein>
<dbReference type="EMBL" id="KF060939">
    <property type="protein sequence ID" value="AGZ90187.1"/>
    <property type="molecule type" value="Genomic_DNA"/>
</dbReference>
<dbReference type="PANTHER" id="PTHR36181">
    <property type="entry name" value="INTRON-ENCODED ENDONUCLEASE AI3-RELATED"/>
    <property type="match status" value="1"/>
</dbReference>
<keyword evidence="3" id="KW-0378">Hydrolase</keyword>
<reference evidence="3" key="1">
    <citation type="journal article" date="2013" name="Genome Biol. Evol.">
        <title>Tracing the evolution of streptophyte algae and their mitochondrial genome.</title>
        <authorList>
            <person name="Turmel M."/>
            <person name="Otis C."/>
            <person name="Lemieux C."/>
        </authorList>
    </citation>
    <scope>NUCLEOTIDE SEQUENCE</scope>
</reference>
<dbReference type="InterPro" id="IPR004860">
    <property type="entry name" value="LAGLIDADG_dom"/>
</dbReference>
<dbReference type="PANTHER" id="PTHR36181:SF2">
    <property type="entry name" value="INTRON-ENCODED ENDONUCLEASE AI3-RELATED"/>
    <property type="match status" value="1"/>
</dbReference>
<proteinExistence type="predicted"/>
<evidence type="ECO:0000256" key="1">
    <source>
        <dbReference type="SAM" id="MobiDB-lite"/>
    </source>
</evidence>
<dbReference type="InterPro" id="IPR051289">
    <property type="entry name" value="LAGLIDADG_Endonuclease"/>
</dbReference>
<dbReference type="GeneID" id="17622504"/>
<keyword evidence="3" id="KW-0540">Nuclease</keyword>